<sequence length="420" mass="42946">MTHPDTGASALPFTDTVGAWVPHGLFSVPPSARGPLDGLTFAAKDLFDVAGHTTGAGNPGWLATHAPATATSPVVARLLAAGAHLHGKTITDELAYSIQGENVHYGTPLNSRAPDRVPGGSSSGSAAAVAAGLVDFALGTDTGGSTRVPASYCGLWGLRTTHGLVSAEHLVPLSPLFDTVTWLAADADVFERVGRTLLPGPDSRPWSAAVVLSDACIQADPVFQPLLRAVTQALETGLGLPVGNAPSSDTDLEQWRQTYVTVSAYDAWQTHRDWITRAQPEFGAAVAGRWKMAAAVAADTAAAASAEQARLRAQIRALLGEHTVAVLPSASSVAISRTADPVTVDQIRANTFRITSIAGLAGLPQVNIPFIGADGLPAGVSLLGPAGSDLALIRLAVAVGRQLAAVGTETPAAATAAMAK</sequence>
<accession>A0A261SQP6</accession>
<evidence type="ECO:0000313" key="3">
    <source>
        <dbReference type="Proteomes" id="UP000217005"/>
    </source>
</evidence>
<evidence type="ECO:0000313" key="2">
    <source>
        <dbReference type="EMBL" id="OZI39160.1"/>
    </source>
</evidence>
<protein>
    <submittedName>
        <fullName evidence="2">Amidase</fullName>
    </submittedName>
</protein>
<dbReference type="PANTHER" id="PTHR46310:SF7">
    <property type="entry name" value="AMIDASE 1"/>
    <property type="match status" value="1"/>
</dbReference>
<dbReference type="AlphaFoldDB" id="A0A261SQP6"/>
<dbReference type="NCBIfam" id="NF006169">
    <property type="entry name" value="PRK08310.1"/>
    <property type="match status" value="1"/>
</dbReference>
<feature type="domain" description="Amidase" evidence="1">
    <location>
        <begin position="32"/>
        <end position="392"/>
    </location>
</feature>
<proteinExistence type="predicted"/>
<dbReference type="EMBL" id="NEVL01000002">
    <property type="protein sequence ID" value="OZI39160.1"/>
    <property type="molecule type" value="Genomic_DNA"/>
</dbReference>
<dbReference type="Pfam" id="PF01425">
    <property type="entry name" value="Amidase"/>
    <property type="match status" value="1"/>
</dbReference>
<dbReference type="PANTHER" id="PTHR46310">
    <property type="entry name" value="AMIDASE 1"/>
    <property type="match status" value="1"/>
</dbReference>
<dbReference type="InterPro" id="IPR036928">
    <property type="entry name" value="AS_sf"/>
</dbReference>
<evidence type="ECO:0000259" key="1">
    <source>
        <dbReference type="Pfam" id="PF01425"/>
    </source>
</evidence>
<dbReference type="Gene3D" id="3.90.1300.10">
    <property type="entry name" value="Amidase signature (AS) domain"/>
    <property type="match status" value="1"/>
</dbReference>
<organism evidence="2 3">
    <name type="scientific">Bordetella genomosp. 1</name>
    <dbReference type="NCBI Taxonomy" id="1395607"/>
    <lineage>
        <taxon>Bacteria</taxon>
        <taxon>Pseudomonadati</taxon>
        <taxon>Pseudomonadota</taxon>
        <taxon>Betaproteobacteria</taxon>
        <taxon>Burkholderiales</taxon>
        <taxon>Alcaligenaceae</taxon>
        <taxon>Bordetella</taxon>
    </lineage>
</organism>
<dbReference type="Proteomes" id="UP000217005">
    <property type="component" value="Unassembled WGS sequence"/>
</dbReference>
<dbReference type="RefSeq" id="WP_094825534.1">
    <property type="nucleotide sequence ID" value="NZ_NEVL01000002.1"/>
</dbReference>
<reference evidence="2 3" key="1">
    <citation type="submission" date="2017-05" db="EMBL/GenBank/DDBJ databases">
        <title>Complete and WGS of Bordetella genogroups.</title>
        <authorList>
            <person name="Spilker T."/>
            <person name="LiPuma J."/>
        </authorList>
    </citation>
    <scope>NUCLEOTIDE SEQUENCE [LARGE SCALE GENOMIC DNA]</scope>
    <source>
        <strain evidence="2 3">AU17610</strain>
    </source>
</reference>
<dbReference type="OrthoDB" id="8576090at2"/>
<name>A0A261SQP6_9BORD</name>
<dbReference type="SUPFAM" id="SSF75304">
    <property type="entry name" value="Amidase signature (AS) enzymes"/>
    <property type="match status" value="1"/>
</dbReference>
<comment type="caution">
    <text evidence="2">The sequence shown here is derived from an EMBL/GenBank/DDBJ whole genome shotgun (WGS) entry which is preliminary data.</text>
</comment>
<gene>
    <name evidence="2" type="ORF">CEG14_06435</name>
</gene>
<dbReference type="InterPro" id="IPR023631">
    <property type="entry name" value="Amidase_dom"/>
</dbReference>